<protein>
    <submittedName>
        <fullName evidence="2">Uncharacterized protein</fullName>
    </submittedName>
</protein>
<organism evidence="2 3">
    <name type="scientific">Allacma fusca</name>
    <dbReference type="NCBI Taxonomy" id="39272"/>
    <lineage>
        <taxon>Eukaryota</taxon>
        <taxon>Metazoa</taxon>
        <taxon>Ecdysozoa</taxon>
        <taxon>Arthropoda</taxon>
        <taxon>Hexapoda</taxon>
        <taxon>Collembola</taxon>
        <taxon>Symphypleona</taxon>
        <taxon>Sminthuridae</taxon>
        <taxon>Allacma</taxon>
    </lineage>
</organism>
<dbReference type="AlphaFoldDB" id="A0A8J2JV34"/>
<sequence>MCHVRSDRRETSSSFIEELPSSANMESWLGMILPLITLILLQGFPQSVSSGTKHHTTSVRTNDRAGDERTWSHLSSPNADVSHRFKPNGRIDSDSSLSRSSYFPSINSQPHHPRKHGRVMRTNPSNSLHVFPPPPLNMSNLPRFPRHLSPNSRRHHRDVSLAVTPITVYSNEALNSSGESSPFPPTSSPSSLEDDGNNFEVDGESPPPRQVGTLKREIDPGWAYNFPLDARCRISNVGKLNPFHYQTRTCAECYEYLHPISFEKKEDKFLINITLIEDQKWGKYRTKYLVDPATNIPGPIIFYKDTPEDT</sequence>
<name>A0A8J2JV34_9HEXA</name>
<dbReference type="Proteomes" id="UP000708208">
    <property type="component" value="Unassembled WGS sequence"/>
</dbReference>
<feature type="region of interest" description="Disordered" evidence="1">
    <location>
        <begin position="173"/>
        <end position="214"/>
    </location>
</feature>
<evidence type="ECO:0000313" key="3">
    <source>
        <dbReference type="Proteomes" id="UP000708208"/>
    </source>
</evidence>
<comment type="caution">
    <text evidence="2">The sequence shown here is derived from an EMBL/GenBank/DDBJ whole genome shotgun (WGS) entry which is preliminary data.</text>
</comment>
<feature type="compositionally biased region" description="Low complexity" evidence="1">
    <location>
        <begin position="94"/>
        <end position="105"/>
    </location>
</feature>
<keyword evidence="3" id="KW-1185">Reference proteome</keyword>
<feature type="compositionally biased region" description="Basic and acidic residues" evidence="1">
    <location>
        <begin position="61"/>
        <end position="71"/>
    </location>
</feature>
<accession>A0A8J2JV34</accession>
<evidence type="ECO:0000313" key="2">
    <source>
        <dbReference type="EMBL" id="CAG7724523.1"/>
    </source>
</evidence>
<reference evidence="2" key="1">
    <citation type="submission" date="2021-06" db="EMBL/GenBank/DDBJ databases">
        <authorList>
            <person name="Hodson N. C."/>
            <person name="Mongue J. A."/>
            <person name="Jaron S. K."/>
        </authorList>
    </citation>
    <scope>NUCLEOTIDE SEQUENCE</scope>
</reference>
<feature type="region of interest" description="Disordered" evidence="1">
    <location>
        <begin position="48"/>
        <end position="123"/>
    </location>
</feature>
<gene>
    <name evidence="2" type="ORF">AFUS01_LOCUS13537</name>
</gene>
<feature type="compositionally biased region" description="Acidic residues" evidence="1">
    <location>
        <begin position="192"/>
        <end position="203"/>
    </location>
</feature>
<proteinExistence type="predicted"/>
<dbReference type="EMBL" id="CAJVCH010110435">
    <property type="protein sequence ID" value="CAG7724523.1"/>
    <property type="molecule type" value="Genomic_DNA"/>
</dbReference>
<evidence type="ECO:0000256" key="1">
    <source>
        <dbReference type="SAM" id="MobiDB-lite"/>
    </source>
</evidence>